<keyword evidence="2" id="KW-1185">Reference proteome</keyword>
<reference evidence="1 2" key="1">
    <citation type="submission" date="2018-11" db="EMBL/GenBank/DDBJ databases">
        <authorList>
            <consortium name="Pathogen Informatics"/>
        </authorList>
    </citation>
    <scope>NUCLEOTIDE SEQUENCE [LARGE SCALE GENOMIC DNA]</scope>
</reference>
<dbReference type="Proteomes" id="UP000281553">
    <property type="component" value="Unassembled WGS sequence"/>
</dbReference>
<protein>
    <submittedName>
        <fullName evidence="1">Uncharacterized protein</fullName>
    </submittedName>
</protein>
<dbReference type="OrthoDB" id="6145148at2759"/>
<gene>
    <name evidence="1" type="ORF">DILT_LOCUS7937</name>
</gene>
<organism evidence="1 2">
    <name type="scientific">Dibothriocephalus latus</name>
    <name type="common">Fish tapeworm</name>
    <name type="synonym">Diphyllobothrium latum</name>
    <dbReference type="NCBI Taxonomy" id="60516"/>
    <lineage>
        <taxon>Eukaryota</taxon>
        <taxon>Metazoa</taxon>
        <taxon>Spiralia</taxon>
        <taxon>Lophotrochozoa</taxon>
        <taxon>Platyhelminthes</taxon>
        <taxon>Cestoda</taxon>
        <taxon>Eucestoda</taxon>
        <taxon>Diphyllobothriidea</taxon>
        <taxon>Diphyllobothriidae</taxon>
        <taxon>Dibothriocephalus</taxon>
    </lineage>
</organism>
<dbReference type="AlphaFoldDB" id="A0A3P7P2D6"/>
<name>A0A3P7P2D6_DIBLA</name>
<sequence>MCWFHGVIDLAWEDEVVPDDWRRGMHLSVNKKGDITRCENHRGTSLIDIVAKILAVVFLRRVQAAQDSRTGPNQAGVRAGREYADQIFTRDAFVNSAMATNNRRPTALLTLPPRWIPSVVSPCCE</sequence>
<evidence type="ECO:0000313" key="2">
    <source>
        <dbReference type="Proteomes" id="UP000281553"/>
    </source>
</evidence>
<accession>A0A3P7P2D6</accession>
<evidence type="ECO:0000313" key="1">
    <source>
        <dbReference type="EMBL" id="VDN12106.1"/>
    </source>
</evidence>
<dbReference type="EMBL" id="UYRU01053033">
    <property type="protein sequence ID" value="VDN12106.1"/>
    <property type="molecule type" value="Genomic_DNA"/>
</dbReference>
<proteinExistence type="predicted"/>